<reference evidence="1 2" key="1">
    <citation type="journal article" date="2011" name="J. Bacteriol.">
        <title>Draft genome sequence of the anoxygenic filamentous phototrophic bacterium Oscillochloris trichoides subsp. DG-6.</title>
        <authorList>
            <person name="Kuznetsov B.B."/>
            <person name="Ivanovsky R.N."/>
            <person name="Keppen O.I."/>
            <person name="Sukhacheva M.V."/>
            <person name="Bumazhkin B.K."/>
            <person name="Patutina E.O."/>
            <person name="Beletsky A.V."/>
            <person name="Mardanov A.V."/>
            <person name="Baslerov R.V."/>
            <person name="Panteleeva A.N."/>
            <person name="Kolganova T.V."/>
            <person name="Ravin N.V."/>
            <person name="Skryabin K.G."/>
        </authorList>
    </citation>
    <scope>NUCLEOTIDE SEQUENCE [LARGE SCALE GENOMIC DNA]</scope>
    <source>
        <strain evidence="1 2">DG-6</strain>
    </source>
</reference>
<name>E1IB00_9CHLR</name>
<dbReference type="STRING" id="765420.OSCT_0501"/>
<evidence type="ECO:0000313" key="1">
    <source>
        <dbReference type="EMBL" id="EFO81646.1"/>
    </source>
</evidence>
<dbReference type="EMBL" id="ADVR01000008">
    <property type="protein sequence ID" value="EFO81646.1"/>
    <property type="molecule type" value="Genomic_DNA"/>
</dbReference>
<sequence>MARPVKRRPQRRSCLNQLLVLATALLVGVAIYGFFVRPALSSMLGAQISERIAPLAQAETLGESALPGVVAALPSGPVVVEQVRANAFLADHQGDYGPIEDVQIQFRPGEASANVQAMGVRGVVRSGVTVVNGQITLVNPQIDGPLGLLVSSQDLINPLLERLNAELANQGRIIEDIQIEDGRVVVITR</sequence>
<organism evidence="1 2">
    <name type="scientific">Oscillochloris trichoides DG-6</name>
    <dbReference type="NCBI Taxonomy" id="765420"/>
    <lineage>
        <taxon>Bacteria</taxon>
        <taxon>Bacillati</taxon>
        <taxon>Chloroflexota</taxon>
        <taxon>Chloroflexia</taxon>
        <taxon>Chloroflexales</taxon>
        <taxon>Chloroflexineae</taxon>
        <taxon>Oscillochloridaceae</taxon>
        <taxon>Oscillochloris</taxon>
    </lineage>
</organism>
<evidence type="ECO:0000313" key="2">
    <source>
        <dbReference type="Proteomes" id="UP000054010"/>
    </source>
</evidence>
<accession>E1IB00</accession>
<dbReference type="AlphaFoldDB" id="E1IB00"/>
<dbReference type="HOGENOM" id="CLU_121442_0_0_0"/>
<gene>
    <name evidence="1" type="ORF">OSCT_0501</name>
</gene>
<protein>
    <submittedName>
        <fullName evidence="1">Uncharacterized protein</fullName>
    </submittedName>
</protein>
<keyword evidence="2" id="KW-1185">Reference proteome</keyword>
<dbReference type="Proteomes" id="UP000054010">
    <property type="component" value="Unassembled WGS sequence"/>
</dbReference>
<proteinExistence type="predicted"/>
<dbReference type="eggNOG" id="ENOG5034C5Z">
    <property type="taxonomic scope" value="Bacteria"/>
</dbReference>
<comment type="caution">
    <text evidence="1">The sequence shown here is derived from an EMBL/GenBank/DDBJ whole genome shotgun (WGS) entry which is preliminary data.</text>
</comment>